<dbReference type="Gene3D" id="1.10.601.10">
    <property type="entry name" value="RNA Polymerase Primary Sigma Factor"/>
    <property type="match status" value="2"/>
</dbReference>
<keyword evidence="2 5" id="KW-0731">Sigma factor</keyword>
<feature type="region of interest" description="Sigma-70 factor domain-2" evidence="5">
    <location>
        <begin position="301"/>
        <end position="371"/>
    </location>
</feature>
<dbReference type="GO" id="GO:0003677">
    <property type="term" value="F:DNA binding"/>
    <property type="evidence" value="ECO:0007669"/>
    <property type="project" value="UniProtKB-UniRule"/>
</dbReference>
<dbReference type="PANTHER" id="PTHR30603:SF59">
    <property type="entry name" value="RNA POLYMERASE PRINCIPAL SIGMA FACTOR HRDA"/>
    <property type="match status" value="1"/>
</dbReference>
<evidence type="ECO:0000256" key="6">
    <source>
        <dbReference type="SAM" id="MobiDB-lite"/>
    </source>
</evidence>
<dbReference type="NCBIfam" id="NF004560">
    <property type="entry name" value="PRK05901.1-1"/>
    <property type="match status" value="1"/>
</dbReference>
<dbReference type="InterPro" id="IPR009042">
    <property type="entry name" value="RNA_pol_sigma70_r1_2"/>
</dbReference>
<evidence type="ECO:0000259" key="8">
    <source>
        <dbReference type="PROSITE" id="PS00716"/>
    </source>
</evidence>
<dbReference type="SUPFAM" id="SSF88659">
    <property type="entry name" value="Sigma3 and sigma4 domains of RNA polymerase sigma factors"/>
    <property type="match status" value="2"/>
</dbReference>
<dbReference type="InterPro" id="IPR028630">
    <property type="entry name" value="Sigma70_RpoD"/>
</dbReference>
<comment type="similarity">
    <text evidence="5">Belongs to the sigma-70 factor family. RpoD/SigA subfamily.</text>
</comment>
<evidence type="ECO:0000256" key="1">
    <source>
        <dbReference type="ARBA" id="ARBA00023015"/>
    </source>
</evidence>
<proteinExistence type="inferred from homology"/>
<feature type="domain" description="RNA polymerase sigma-70" evidence="7">
    <location>
        <begin position="325"/>
        <end position="338"/>
    </location>
</feature>
<dbReference type="Pfam" id="PF04542">
    <property type="entry name" value="Sigma70_r2"/>
    <property type="match status" value="1"/>
</dbReference>
<organism evidence="9 10">
    <name type="scientific">Micromonospora rosaria</name>
    <dbReference type="NCBI Taxonomy" id="47874"/>
    <lineage>
        <taxon>Bacteria</taxon>
        <taxon>Bacillati</taxon>
        <taxon>Actinomycetota</taxon>
        <taxon>Actinomycetes</taxon>
        <taxon>Micromonosporales</taxon>
        <taxon>Micromonosporaceae</taxon>
        <taxon>Micromonospora</taxon>
    </lineage>
</organism>
<feature type="region of interest" description="Sigma-70 factor domain-3" evidence="5">
    <location>
        <begin position="380"/>
        <end position="456"/>
    </location>
</feature>
<protein>
    <recommendedName>
        <fullName evidence="5">RNA polymerase sigma factor SigA</fullName>
    </recommendedName>
</protein>
<dbReference type="InterPro" id="IPR000943">
    <property type="entry name" value="RNA_pol_sigma70"/>
</dbReference>
<dbReference type="NCBIfam" id="NF004561">
    <property type="entry name" value="PRK05901.1-3"/>
    <property type="match status" value="1"/>
</dbReference>
<dbReference type="Proteomes" id="UP000070620">
    <property type="component" value="Unassembled WGS sequence"/>
</dbReference>
<dbReference type="Pfam" id="PF00140">
    <property type="entry name" value="Sigma70_r1_2"/>
    <property type="match status" value="1"/>
</dbReference>
<dbReference type="FunFam" id="1.10.10.10:FF:000004">
    <property type="entry name" value="RNA polymerase sigma factor SigA"/>
    <property type="match status" value="1"/>
</dbReference>
<evidence type="ECO:0000256" key="4">
    <source>
        <dbReference type="ARBA" id="ARBA00023163"/>
    </source>
</evidence>
<feature type="region of interest" description="Disordered" evidence="6">
    <location>
        <begin position="68"/>
        <end position="124"/>
    </location>
</feature>
<comment type="subunit">
    <text evidence="5">Interacts transiently with the RNA polymerase catalytic core.</text>
</comment>
<dbReference type="PROSITE" id="PS00716">
    <property type="entry name" value="SIGMA70_2"/>
    <property type="match status" value="1"/>
</dbReference>
<evidence type="ECO:0000313" key="10">
    <source>
        <dbReference type="Proteomes" id="UP000070620"/>
    </source>
</evidence>
<dbReference type="HAMAP" id="MF_00963">
    <property type="entry name" value="Sigma70_RpoD_SigA"/>
    <property type="match status" value="1"/>
</dbReference>
<keyword evidence="4 5" id="KW-0804">Transcription</keyword>
<accession>A0A136PSH5</accession>
<dbReference type="NCBIfam" id="TIGR02393">
    <property type="entry name" value="RpoD_Cterm"/>
    <property type="match status" value="1"/>
</dbReference>
<dbReference type="GO" id="GO:0005737">
    <property type="term" value="C:cytoplasm"/>
    <property type="evidence" value="ECO:0007669"/>
    <property type="project" value="UniProtKB-SubCell"/>
</dbReference>
<dbReference type="Gene3D" id="1.10.10.10">
    <property type="entry name" value="Winged helix-like DNA-binding domain superfamily/Winged helix DNA-binding domain"/>
    <property type="match status" value="2"/>
</dbReference>
<dbReference type="SUPFAM" id="SSF88946">
    <property type="entry name" value="Sigma2 domain of RNA polymerase sigma factors"/>
    <property type="match status" value="1"/>
</dbReference>
<evidence type="ECO:0000256" key="2">
    <source>
        <dbReference type="ARBA" id="ARBA00023082"/>
    </source>
</evidence>
<comment type="function">
    <text evidence="5">Sigma factors are initiation factors that promote the attachment of RNA polymerase to specific initiation sites and are then released. This sigma factor is the primary sigma factor during exponential growth.</text>
</comment>
<feature type="compositionally biased region" description="Acidic residues" evidence="6">
    <location>
        <begin position="206"/>
        <end position="215"/>
    </location>
</feature>
<dbReference type="InterPro" id="IPR036388">
    <property type="entry name" value="WH-like_DNA-bd_sf"/>
</dbReference>
<sequence length="534" mass="57994">MTEPRHTGADVRSLTDTLIAHAQSAGGQLTSAQLARTVESAEVTPAQAKKILRALSEAGVTVVVDGSASTRRRVAAARSATPASRATTAKTTRKAAAPAPKQASAAEEAPTPARKAPARKAAGTTAEVAAKAAAPRAAKAATRATKATVAAAGKPAKATTKAKGEGAEGDIDPEELAAEIEDVVVEEPAELAQAAEADAASSASDNDFEWDDEESEALKQARRDAELTASADSVRAYLKQIGKVPLLNAEQEVELAKRIEAGLYAAERLRAAEEGEEKFARDMQRDLLWISRDGERAKNHLLEANLRLVVSLAKRYTGRGMAFLDLIQEGNLGLIRAVEKFDYTKGYKFSTYATWWIRQAITRAMADQARTIRIPVHMVEVINKLGRIQRELLQDLGREPTPEELAKEMDITPEKVLEIQQYAREPISLDQTIGDEGDSQLGDFIEDSEAVVAVDAVSFSLLQDQLQQVLQTLSEREAGVVRLRFGLTDGQPRTLDEIGQVYGVTRERIRQIESKTMSKLRHPSRSQVLRDYLD</sequence>
<keyword evidence="1 5" id="KW-0805">Transcription regulation</keyword>
<evidence type="ECO:0000259" key="7">
    <source>
        <dbReference type="PROSITE" id="PS00715"/>
    </source>
</evidence>
<evidence type="ECO:0000256" key="3">
    <source>
        <dbReference type="ARBA" id="ARBA00023125"/>
    </source>
</evidence>
<evidence type="ECO:0000256" key="5">
    <source>
        <dbReference type="HAMAP-Rule" id="MF_00963"/>
    </source>
</evidence>
<feature type="DNA-binding region" description="H-T-H motif" evidence="5">
    <location>
        <begin position="495"/>
        <end position="514"/>
    </location>
</feature>
<comment type="subcellular location">
    <subcellularLocation>
        <location evidence="5">Cytoplasm</location>
    </subcellularLocation>
</comment>
<keyword evidence="10" id="KW-1185">Reference proteome</keyword>
<keyword evidence="3 5" id="KW-0238">DNA-binding</keyword>
<dbReference type="RefSeq" id="WP_067365142.1">
    <property type="nucleotide sequence ID" value="NZ_JBIUBN010000042.1"/>
</dbReference>
<dbReference type="NCBIfam" id="NF005920">
    <property type="entry name" value="PRK07921.1"/>
    <property type="match status" value="1"/>
</dbReference>
<dbReference type="InterPro" id="IPR007624">
    <property type="entry name" value="RNA_pol_sigma70_r3"/>
</dbReference>
<feature type="compositionally biased region" description="Basic and acidic residues" evidence="6">
    <location>
        <begin position="216"/>
        <end position="225"/>
    </location>
</feature>
<dbReference type="EMBL" id="LRQV01000041">
    <property type="protein sequence ID" value="KXK61430.1"/>
    <property type="molecule type" value="Genomic_DNA"/>
</dbReference>
<dbReference type="NCBIfam" id="TIGR02937">
    <property type="entry name" value="sigma70-ECF"/>
    <property type="match status" value="1"/>
</dbReference>
<comment type="caution">
    <text evidence="9">The sequence shown here is derived from an EMBL/GenBank/DDBJ whole genome shotgun (WGS) entry which is preliminary data.</text>
</comment>
<feature type="compositionally biased region" description="Low complexity" evidence="6">
    <location>
        <begin position="76"/>
        <end position="124"/>
    </location>
</feature>
<reference evidence="9 10" key="1">
    <citation type="submission" date="2016-01" db="EMBL/GenBank/DDBJ databases">
        <title>Whole genome sequence and analysis of Micromonospora rosaria DSM 803, which can produce antibacterial substance rosamicin.</title>
        <authorList>
            <person name="Yang H."/>
            <person name="He X."/>
            <person name="Zhu D."/>
        </authorList>
    </citation>
    <scope>NUCLEOTIDE SEQUENCE [LARGE SCALE GENOMIC DNA]</scope>
    <source>
        <strain evidence="9 10">DSM 803</strain>
    </source>
</reference>
<dbReference type="InterPro" id="IPR013324">
    <property type="entry name" value="RNA_pol_sigma_r3/r4-like"/>
</dbReference>
<dbReference type="GO" id="GO:0006352">
    <property type="term" value="P:DNA-templated transcription initiation"/>
    <property type="evidence" value="ECO:0007669"/>
    <property type="project" value="UniProtKB-UniRule"/>
</dbReference>
<dbReference type="PRINTS" id="PR00046">
    <property type="entry name" value="SIGMA70FCT"/>
</dbReference>
<dbReference type="GO" id="GO:0016987">
    <property type="term" value="F:sigma factor activity"/>
    <property type="evidence" value="ECO:0007669"/>
    <property type="project" value="UniProtKB-UniRule"/>
</dbReference>
<gene>
    <name evidence="5" type="primary">sigA</name>
    <name evidence="9" type="ORF">AWW66_13590</name>
</gene>
<dbReference type="CDD" id="cd06171">
    <property type="entry name" value="Sigma70_r4"/>
    <property type="match status" value="1"/>
</dbReference>
<feature type="region of interest" description="Sigma-70 factor domain-4" evidence="5">
    <location>
        <begin position="469"/>
        <end position="522"/>
    </location>
</feature>
<dbReference type="Pfam" id="PF04539">
    <property type="entry name" value="Sigma70_r3"/>
    <property type="match status" value="1"/>
</dbReference>
<evidence type="ECO:0000313" key="9">
    <source>
        <dbReference type="EMBL" id="KXK61430.1"/>
    </source>
</evidence>
<feature type="domain" description="RNA polymerase sigma-70" evidence="8">
    <location>
        <begin position="494"/>
        <end position="520"/>
    </location>
</feature>
<feature type="short sequence motif" description="Interaction with polymerase core subunit RpoC" evidence="5">
    <location>
        <begin position="325"/>
        <end position="328"/>
    </location>
</feature>
<dbReference type="OrthoDB" id="9809557at2"/>
<name>A0A136PSH5_9ACTN</name>
<dbReference type="InterPro" id="IPR014284">
    <property type="entry name" value="RNA_pol_sigma-70_dom"/>
</dbReference>
<dbReference type="FunFam" id="1.10.601.10:FF:000001">
    <property type="entry name" value="RNA polymerase sigma factor SigA"/>
    <property type="match status" value="1"/>
</dbReference>
<dbReference type="InterPro" id="IPR050239">
    <property type="entry name" value="Sigma-70_RNA_pol_init_factors"/>
</dbReference>
<dbReference type="FunFam" id="1.10.10.10:FF:000002">
    <property type="entry name" value="RNA polymerase sigma factor SigA"/>
    <property type="match status" value="1"/>
</dbReference>
<dbReference type="InterPro" id="IPR013325">
    <property type="entry name" value="RNA_pol_sigma_r2"/>
</dbReference>
<feature type="region of interest" description="Disordered" evidence="6">
    <location>
        <begin position="191"/>
        <end position="225"/>
    </location>
</feature>
<dbReference type="AlphaFoldDB" id="A0A136PSH5"/>
<dbReference type="Pfam" id="PF04545">
    <property type="entry name" value="Sigma70_r4"/>
    <property type="match status" value="1"/>
</dbReference>
<dbReference type="PANTHER" id="PTHR30603">
    <property type="entry name" value="RNA POLYMERASE SIGMA FACTOR RPO"/>
    <property type="match status" value="1"/>
</dbReference>
<dbReference type="PROSITE" id="PS00715">
    <property type="entry name" value="SIGMA70_1"/>
    <property type="match status" value="1"/>
</dbReference>
<dbReference type="InterPro" id="IPR007630">
    <property type="entry name" value="RNA_pol_sigma70_r4"/>
</dbReference>
<keyword evidence="5" id="KW-0963">Cytoplasm</keyword>
<feature type="compositionally biased region" description="Low complexity" evidence="6">
    <location>
        <begin position="191"/>
        <end position="205"/>
    </location>
</feature>
<dbReference type="InterPro" id="IPR007627">
    <property type="entry name" value="RNA_pol_sigma70_r2"/>
</dbReference>
<dbReference type="FunFam" id="1.10.601.10:FF:000003">
    <property type="entry name" value="RNA polymerase sigma factor SigA"/>
    <property type="match status" value="1"/>
</dbReference>
<dbReference type="InterPro" id="IPR012760">
    <property type="entry name" value="RNA_pol_sigma_RpoD_C"/>
</dbReference>